<name>A0AAV1SLU6_9ROSI</name>
<evidence type="ECO:0000256" key="1">
    <source>
        <dbReference type="SAM" id="MobiDB-lite"/>
    </source>
</evidence>
<feature type="domain" description="PATROL1-like C-terminal" evidence="2">
    <location>
        <begin position="114"/>
        <end position="191"/>
    </location>
</feature>
<dbReference type="PANTHER" id="PTHR31280">
    <property type="entry name" value="PROTEIN UNC-13 HOMOLOG"/>
    <property type="match status" value="1"/>
</dbReference>
<gene>
    <name evidence="3" type="ORF">DCAF_LOCUS24828</name>
</gene>
<dbReference type="PANTHER" id="PTHR31280:SF4">
    <property type="entry name" value="ELONGATION FACTOR TS (DUF810)"/>
    <property type="match status" value="1"/>
</dbReference>
<dbReference type="InterPro" id="IPR057984">
    <property type="entry name" value="PATROL1_C"/>
</dbReference>
<comment type="caution">
    <text evidence="3">The sequence shown here is derived from an EMBL/GenBank/DDBJ whole genome shotgun (WGS) entry which is preliminary data.</text>
</comment>
<dbReference type="Proteomes" id="UP001314170">
    <property type="component" value="Unassembled WGS sequence"/>
</dbReference>
<dbReference type="InterPro" id="IPR008528">
    <property type="entry name" value="unc-13_homologue"/>
</dbReference>
<feature type="compositionally biased region" description="Polar residues" evidence="1">
    <location>
        <begin position="144"/>
        <end position="156"/>
    </location>
</feature>
<accession>A0AAV1SLU6</accession>
<dbReference type="EMBL" id="CAWUPB010001194">
    <property type="protein sequence ID" value="CAK7353634.1"/>
    <property type="molecule type" value="Genomic_DNA"/>
</dbReference>
<reference evidence="3 4" key="1">
    <citation type="submission" date="2024-01" db="EMBL/GenBank/DDBJ databases">
        <authorList>
            <person name="Waweru B."/>
        </authorList>
    </citation>
    <scope>NUCLEOTIDE SEQUENCE [LARGE SCALE GENOMIC DNA]</scope>
</reference>
<evidence type="ECO:0000313" key="3">
    <source>
        <dbReference type="EMBL" id="CAK7353634.1"/>
    </source>
</evidence>
<feature type="region of interest" description="Disordered" evidence="1">
    <location>
        <begin position="137"/>
        <end position="156"/>
    </location>
</feature>
<dbReference type="AlphaFoldDB" id="A0AAV1SLU6"/>
<sequence>MAVALTSLLLRCDGLILFRKPSLSLLNKQICSTRITFAFASPKPKPKVAANLQSVIAMFVIVLRHVRAGTILSQLIAMLLIKLANQDGYAPSAVEILRIIDETLDGLLPDLMAGSRNTYVPTMPALARCTTESRFAWKKKEKSPNTQKRNSQIATMNGDNPFMVARVCVRINTLHRIRSELDVREKRIITHLGNLAFYQ</sequence>
<evidence type="ECO:0000259" key="2">
    <source>
        <dbReference type="Pfam" id="PF25761"/>
    </source>
</evidence>
<protein>
    <recommendedName>
        <fullName evidence="2">PATROL1-like C-terminal domain-containing protein</fullName>
    </recommendedName>
</protein>
<proteinExistence type="predicted"/>
<organism evidence="3 4">
    <name type="scientific">Dovyalis caffra</name>
    <dbReference type="NCBI Taxonomy" id="77055"/>
    <lineage>
        <taxon>Eukaryota</taxon>
        <taxon>Viridiplantae</taxon>
        <taxon>Streptophyta</taxon>
        <taxon>Embryophyta</taxon>
        <taxon>Tracheophyta</taxon>
        <taxon>Spermatophyta</taxon>
        <taxon>Magnoliopsida</taxon>
        <taxon>eudicotyledons</taxon>
        <taxon>Gunneridae</taxon>
        <taxon>Pentapetalae</taxon>
        <taxon>rosids</taxon>
        <taxon>fabids</taxon>
        <taxon>Malpighiales</taxon>
        <taxon>Salicaceae</taxon>
        <taxon>Flacourtieae</taxon>
        <taxon>Dovyalis</taxon>
    </lineage>
</organism>
<dbReference type="Pfam" id="PF25761">
    <property type="entry name" value="TPR_PATROL1"/>
    <property type="match status" value="1"/>
</dbReference>
<evidence type="ECO:0000313" key="4">
    <source>
        <dbReference type="Proteomes" id="UP001314170"/>
    </source>
</evidence>
<keyword evidence="4" id="KW-1185">Reference proteome</keyword>